<organism evidence="2">
    <name type="scientific">Candidatus Kentrum sp. TC</name>
    <dbReference type="NCBI Taxonomy" id="2126339"/>
    <lineage>
        <taxon>Bacteria</taxon>
        <taxon>Pseudomonadati</taxon>
        <taxon>Pseudomonadota</taxon>
        <taxon>Gammaproteobacteria</taxon>
        <taxon>Candidatus Kentrum</taxon>
    </lineage>
</organism>
<evidence type="ECO:0000313" key="2">
    <source>
        <dbReference type="EMBL" id="VFK54997.1"/>
    </source>
</evidence>
<evidence type="ECO:0000313" key="1">
    <source>
        <dbReference type="EMBL" id="VFK40299.1"/>
    </source>
</evidence>
<proteinExistence type="predicted"/>
<dbReference type="EMBL" id="CAADFW010000006">
    <property type="protein sequence ID" value="VFK54997.1"/>
    <property type="molecule type" value="Genomic_DNA"/>
</dbReference>
<name>A0A450ZMM4_9GAMM</name>
<accession>A0A450ZMM4</accession>
<dbReference type="AlphaFoldDB" id="A0A450ZMM4"/>
<sequence>MLTDLQRQAVVQHILNLPGVAENLSTASNLLTREIDNLAQALGIETEFVPFDDDFPEPSE</sequence>
<dbReference type="EMBL" id="CAADFS010000009">
    <property type="protein sequence ID" value="VFK40299.1"/>
    <property type="molecule type" value="Genomic_DNA"/>
</dbReference>
<protein>
    <submittedName>
        <fullName evidence="2">Uncharacterized protein</fullName>
    </submittedName>
</protein>
<gene>
    <name evidence="1" type="ORF">BECKTC1821D_GA0114238_100935</name>
    <name evidence="2" type="ORF">BECKTC1821F_GA0114240_100643</name>
</gene>
<reference evidence="2" key="1">
    <citation type="submission" date="2019-02" db="EMBL/GenBank/DDBJ databases">
        <authorList>
            <person name="Gruber-Vodicka R. H."/>
            <person name="Seah K. B. B."/>
        </authorList>
    </citation>
    <scope>NUCLEOTIDE SEQUENCE</scope>
    <source>
        <strain evidence="1">BECK_BZ123</strain>
        <strain evidence="2">BECK_BZ126</strain>
    </source>
</reference>